<name>A6HJ18_RAT</name>
<protein>
    <submittedName>
        <fullName evidence="1">RCG33225</fullName>
    </submittedName>
</protein>
<dbReference type="EMBL" id="CH473948">
    <property type="protein sequence ID" value="EDM06023.1"/>
    <property type="molecule type" value="Genomic_DNA"/>
</dbReference>
<evidence type="ECO:0000313" key="1">
    <source>
        <dbReference type="EMBL" id="EDM06023.1"/>
    </source>
</evidence>
<sequence length="15" mass="1862">LLLTALLWAVLFFWR</sequence>
<organism evidence="1 2">
    <name type="scientific">Rattus norvegicus</name>
    <name type="common">Rat</name>
    <dbReference type="NCBI Taxonomy" id="10116"/>
    <lineage>
        <taxon>Eukaryota</taxon>
        <taxon>Metazoa</taxon>
        <taxon>Chordata</taxon>
        <taxon>Craniata</taxon>
        <taxon>Vertebrata</taxon>
        <taxon>Euteleostomi</taxon>
        <taxon>Mammalia</taxon>
        <taxon>Eutheria</taxon>
        <taxon>Euarchontoglires</taxon>
        <taxon>Glires</taxon>
        <taxon>Rodentia</taxon>
        <taxon>Myomorpha</taxon>
        <taxon>Muroidea</taxon>
        <taxon>Muridae</taxon>
        <taxon>Murinae</taxon>
        <taxon>Rattus</taxon>
    </lineage>
</organism>
<accession>A6HJ18</accession>
<proteinExistence type="predicted"/>
<feature type="non-terminal residue" evidence="1">
    <location>
        <position position="1"/>
    </location>
</feature>
<dbReference type="Proteomes" id="UP000234681">
    <property type="component" value="Chromosome 10"/>
</dbReference>
<evidence type="ECO:0000313" key="2">
    <source>
        <dbReference type="Proteomes" id="UP000234681"/>
    </source>
</evidence>
<feature type="non-terminal residue" evidence="1">
    <location>
        <position position="15"/>
    </location>
</feature>
<gene>
    <name evidence="1" type="ORF">rCG_33225</name>
</gene>
<reference evidence="1 2" key="1">
    <citation type="submission" date="2005-07" db="EMBL/GenBank/DDBJ databases">
        <authorList>
            <person name="Mural R.J."/>
            <person name="Li P.W."/>
            <person name="Adams M.D."/>
            <person name="Amanatides P.G."/>
            <person name="Baden-Tillson H."/>
            <person name="Barnstead M."/>
            <person name="Chin S.H."/>
            <person name="Dew I."/>
            <person name="Evans C.A."/>
            <person name="Ferriera S."/>
            <person name="Flanigan M."/>
            <person name="Fosler C."/>
            <person name="Glodek A."/>
            <person name="Gu Z."/>
            <person name="Holt R.A."/>
            <person name="Jennings D."/>
            <person name="Kraft C.L."/>
            <person name="Lu F."/>
            <person name="Nguyen T."/>
            <person name="Nusskern D.R."/>
            <person name="Pfannkoch C.M."/>
            <person name="Sitter C."/>
            <person name="Sutton G.G."/>
            <person name="Venter J.C."/>
            <person name="Wang Z."/>
            <person name="Woodage T."/>
            <person name="Zheng X.H."/>
            <person name="Zhong F."/>
        </authorList>
    </citation>
    <scope>NUCLEOTIDE SEQUENCE [LARGE SCALE GENOMIC DNA]</scope>
    <source>
        <strain>BN</strain>
        <strain evidence="2">Sprague-Dawley</strain>
    </source>
</reference>